<dbReference type="SUPFAM" id="SSF47413">
    <property type="entry name" value="lambda repressor-like DNA-binding domains"/>
    <property type="match status" value="2"/>
</dbReference>
<dbReference type="CDD" id="cd00093">
    <property type="entry name" value="HTH_XRE"/>
    <property type="match status" value="2"/>
</dbReference>
<feature type="domain" description="HTH cro/C1-type" evidence="3">
    <location>
        <begin position="18"/>
        <end position="72"/>
    </location>
</feature>
<dbReference type="PANTHER" id="PTHR46797:SF20">
    <property type="entry name" value="BLR4304 PROTEIN"/>
    <property type="match status" value="1"/>
</dbReference>
<dbReference type="InterPro" id="IPR050807">
    <property type="entry name" value="TransReg_Diox_bact_type"/>
</dbReference>
<dbReference type="PANTHER" id="PTHR46797">
    <property type="entry name" value="HTH-TYPE TRANSCRIPTIONAL REGULATOR"/>
    <property type="match status" value="1"/>
</dbReference>
<dbReference type="GO" id="GO:0003677">
    <property type="term" value="F:DNA binding"/>
    <property type="evidence" value="ECO:0007669"/>
    <property type="project" value="UniProtKB-KW"/>
</dbReference>
<keyword evidence="1" id="KW-0238">DNA-binding</keyword>
<feature type="region of interest" description="Disordered" evidence="2">
    <location>
        <begin position="183"/>
        <end position="204"/>
    </location>
</feature>
<gene>
    <name evidence="4" type="ORF">SAMN05216195_10292</name>
</gene>
<reference evidence="5" key="1">
    <citation type="submission" date="2016-10" db="EMBL/GenBank/DDBJ databases">
        <authorList>
            <person name="Varghese N."/>
            <person name="Submissions S."/>
        </authorList>
    </citation>
    <scope>NUCLEOTIDE SEQUENCE [LARGE SCALE GENOMIC DNA]</scope>
    <source>
        <strain evidence="5">CGMCC 4.578</strain>
    </source>
</reference>
<sequence length="204" mass="23033">MARSAAVQRLLNELGDLLREHRKGAKISGVEAARRAGFSQSKLSKIETGQLWASLTDVRRLARGLRMDQDVTAQAIELMRRLQEAVAPTGSPKVPVPLAQRDPGAQRDLDELGEIIREHRNNAKISGAEVERRARVSQWKLSKIENGRLLPTSADVRRLASELGMGAGATRRALELMRRLEEARRRRRAEERSSRHAQWRRPQT</sequence>
<name>A0A1H9EYM5_9PSEU</name>
<dbReference type="GO" id="GO:0005829">
    <property type="term" value="C:cytosol"/>
    <property type="evidence" value="ECO:0007669"/>
    <property type="project" value="TreeGrafter"/>
</dbReference>
<accession>A0A1H9EYM5</accession>
<dbReference type="Proteomes" id="UP000199028">
    <property type="component" value="Unassembled WGS sequence"/>
</dbReference>
<protein>
    <submittedName>
        <fullName evidence="4">Helix-turn-helix domain-containing protein</fullName>
    </submittedName>
</protein>
<dbReference type="AlphaFoldDB" id="A0A1H9EYM5"/>
<dbReference type="OrthoDB" id="4966777at2"/>
<dbReference type="SMART" id="SM00530">
    <property type="entry name" value="HTH_XRE"/>
    <property type="match status" value="2"/>
</dbReference>
<dbReference type="PROSITE" id="PS50943">
    <property type="entry name" value="HTH_CROC1"/>
    <property type="match status" value="2"/>
</dbReference>
<feature type="domain" description="HTH cro/C1-type" evidence="3">
    <location>
        <begin position="116"/>
        <end position="164"/>
    </location>
</feature>
<dbReference type="Gene3D" id="1.10.260.40">
    <property type="entry name" value="lambda repressor-like DNA-binding domains"/>
    <property type="match status" value="2"/>
</dbReference>
<dbReference type="GO" id="GO:0003700">
    <property type="term" value="F:DNA-binding transcription factor activity"/>
    <property type="evidence" value="ECO:0007669"/>
    <property type="project" value="TreeGrafter"/>
</dbReference>
<evidence type="ECO:0000313" key="4">
    <source>
        <dbReference type="EMBL" id="SEQ30088.1"/>
    </source>
</evidence>
<evidence type="ECO:0000259" key="3">
    <source>
        <dbReference type="PROSITE" id="PS50943"/>
    </source>
</evidence>
<dbReference type="InterPro" id="IPR010982">
    <property type="entry name" value="Lambda_DNA-bd_dom_sf"/>
</dbReference>
<feature type="compositionally biased region" description="Basic residues" evidence="2">
    <location>
        <begin position="195"/>
        <end position="204"/>
    </location>
</feature>
<evidence type="ECO:0000256" key="1">
    <source>
        <dbReference type="ARBA" id="ARBA00023125"/>
    </source>
</evidence>
<dbReference type="InterPro" id="IPR001387">
    <property type="entry name" value="Cro/C1-type_HTH"/>
</dbReference>
<evidence type="ECO:0000313" key="5">
    <source>
        <dbReference type="Proteomes" id="UP000199028"/>
    </source>
</evidence>
<keyword evidence="5" id="KW-1185">Reference proteome</keyword>
<proteinExistence type="predicted"/>
<dbReference type="Pfam" id="PF13560">
    <property type="entry name" value="HTH_31"/>
    <property type="match status" value="2"/>
</dbReference>
<dbReference type="RefSeq" id="WP_090063725.1">
    <property type="nucleotide sequence ID" value="NZ_FOFT01000002.1"/>
</dbReference>
<feature type="compositionally biased region" description="Basic and acidic residues" evidence="2">
    <location>
        <begin position="183"/>
        <end position="194"/>
    </location>
</feature>
<dbReference type="EMBL" id="FOFT01000002">
    <property type="protein sequence ID" value="SEQ30088.1"/>
    <property type="molecule type" value="Genomic_DNA"/>
</dbReference>
<evidence type="ECO:0000256" key="2">
    <source>
        <dbReference type="SAM" id="MobiDB-lite"/>
    </source>
</evidence>
<organism evidence="4 5">
    <name type="scientific">Lentzea flaviverrucosa</name>
    <dbReference type="NCBI Taxonomy" id="200379"/>
    <lineage>
        <taxon>Bacteria</taxon>
        <taxon>Bacillati</taxon>
        <taxon>Actinomycetota</taxon>
        <taxon>Actinomycetes</taxon>
        <taxon>Pseudonocardiales</taxon>
        <taxon>Pseudonocardiaceae</taxon>
        <taxon>Lentzea</taxon>
    </lineage>
</organism>